<dbReference type="AlphaFoldDB" id="A0A9D2FQR1"/>
<comment type="caution">
    <text evidence="1">The sequence shown here is derived from an EMBL/GenBank/DDBJ whole genome shotgun (WGS) entry which is preliminary data.</text>
</comment>
<reference evidence="1" key="2">
    <citation type="submission" date="2021-04" db="EMBL/GenBank/DDBJ databases">
        <authorList>
            <person name="Gilroy R."/>
        </authorList>
    </citation>
    <scope>NUCLEOTIDE SEQUENCE</scope>
    <source>
        <strain evidence="1">1068</strain>
    </source>
</reference>
<reference evidence="1" key="1">
    <citation type="journal article" date="2021" name="PeerJ">
        <title>Extensive microbial diversity within the chicken gut microbiome revealed by metagenomics and culture.</title>
        <authorList>
            <person name="Gilroy R."/>
            <person name="Ravi A."/>
            <person name="Getino M."/>
            <person name="Pursley I."/>
            <person name="Horton D.L."/>
            <person name="Alikhan N.F."/>
            <person name="Baker D."/>
            <person name="Gharbi K."/>
            <person name="Hall N."/>
            <person name="Watson M."/>
            <person name="Adriaenssens E.M."/>
            <person name="Foster-Nyarko E."/>
            <person name="Jarju S."/>
            <person name="Secka A."/>
            <person name="Antonio M."/>
            <person name="Oren A."/>
            <person name="Chaudhuri R.R."/>
            <person name="La Ragione R."/>
            <person name="Hildebrand F."/>
            <person name="Pallen M.J."/>
        </authorList>
    </citation>
    <scope>NUCLEOTIDE SEQUENCE</scope>
    <source>
        <strain evidence="1">1068</strain>
    </source>
</reference>
<accession>A0A9D2FQR1</accession>
<evidence type="ECO:0008006" key="3">
    <source>
        <dbReference type="Google" id="ProtNLM"/>
    </source>
</evidence>
<sequence>MNTLEMIDELQRRALEEPELRSQLLLTRKEKNPLEAFCRKCRELGYEIYPMELVAQGEEFYAQMKRSTNGGGENSPMLEGEDDFYEMFFASIEEAAK</sequence>
<name>A0A9D2FQR1_9FIRM</name>
<protein>
    <recommendedName>
        <fullName evidence="3">Nif11 domain-containing protein</fullName>
    </recommendedName>
</protein>
<dbReference type="Proteomes" id="UP000824056">
    <property type="component" value="Unassembled WGS sequence"/>
</dbReference>
<dbReference type="EMBL" id="DXBG01000105">
    <property type="protein sequence ID" value="HIZ65115.1"/>
    <property type="molecule type" value="Genomic_DNA"/>
</dbReference>
<proteinExistence type="predicted"/>
<organism evidence="1 2">
    <name type="scientific">Candidatus Blautia pullicola</name>
    <dbReference type="NCBI Taxonomy" id="2838498"/>
    <lineage>
        <taxon>Bacteria</taxon>
        <taxon>Bacillati</taxon>
        <taxon>Bacillota</taxon>
        <taxon>Clostridia</taxon>
        <taxon>Lachnospirales</taxon>
        <taxon>Lachnospiraceae</taxon>
        <taxon>Blautia</taxon>
    </lineage>
</organism>
<gene>
    <name evidence="1" type="ORF">H9809_04315</name>
</gene>
<evidence type="ECO:0000313" key="2">
    <source>
        <dbReference type="Proteomes" id="UP000824056"/>
    </source>
</evidence>
<evidence type="ECO:0000313" key="1">
    <source>
        <dbReference type="EMBL" id="HIZ65115.1"/>
    </source>
</evidence>